<name>A0A8K0P210_LADFU</name>
<evidence type="ECO:0008006" key="15">
    <source>
        <dbReference type="Google" id="ProtNLM"/>
    </source>
</evidence>
<evidence type="ECO:0000256" key="9">
    <source>
        <dbReference type="ARBA" id="ARBA00023136"/>
    </source>
</evidence>
<evidence type="ECO:0000256" key="1">
    <source>
        <dbReference type="ARBA" id="ARBA00004245"/>
    </source>
</evidence>
<reference evidence="13" key="2">
    <citation type="submission" date="2017-10" db="EMBL/GenBank/DDBJ databases">
        <title>Ladona fulva Genome sequencing and assembly.</title>
        <authorList>
            <person name="Murali S."/>
            <person name="Richards S."/>
            <person name="Bandaranaike D."/>
            <person name="Bellair M."/>
            <person name="Blankenburg K."/>
            <person name="Chao H."/>
            <person name="Dinh H."/>
            <person name="Doddapaneni H."/>
            <person name="Dugan-Rocha S."/>
            <person name="Elkadiri S."/>
            <person name="Gnanaolivu R."/>
            <person name="Hernandez B."/>
            <person name="Skinner E."/>
            <person name="Javaid M."/>
            <person name="Lee S."/>
            <person name="Li M."/>
            <person name="Ming W."/>
            <person name="Munidasa M."/>
            <person name="Muniz J."/>
            <person name="Nguyen L."/>
            <person name="Hughes D."/>
            <person name="Osuji N."/>
            <person name="Pu L.-L."/>
            <person name="Puazo M."/>
            <person name="Qu C."/>
            <person name="Quiroz J."/>
            <person name="Raj R."/>
            <person name="Weissenberger G."/>
            <person name="Xin Y."/>
            <person name="Zou X."/>
            <person name="Han Y."/>
            <person name="Worley K."/>
            <person name="Muzny D."/>
            <person name="Gibbs R."/>
        </authorList>
    </citation>
    <scope>NUCLEOTIDE SEQUENCE</scope>
    <source>
        <strain evidence="13">Sampled in the wild</strain>
    </source>
</reference>
<evidence type="ECO:0000313" key="13">
    <source>
        <dbReference type="EMBL" id="KAG8232880.1"/>
    </source>
</evidence>
<protein>
    <recommendedName>
        <fullName evidence="15">Delta-sarcoglycan</fullName>
    </recommendedName>
</protein>
<keyword evidence="8" id="KW-1133">Transmembrane helix</keyword>
<dbReference type="GO" id="GO:0005856">
    <property type="term" value="C:cytoskeleton"/>
    <property type="evidence" value="ECO:0007669"/>
    <property type="project" value="UniProtKB-SubCell"/>
</dbReference>
<keyword evidence="6" id="KW-0812">Transmembrane</keyword>
<dbReference type="PANTHER" id="PTHR12939:SF10">
    <property type="entry name" value="EG:4F1.1 PROTEIN"/>
    <property type="match status" value="1"/>
</dbReference>
<dbReference type="InterPro" id="IPR006875">
    <property type="entry name" value="Sarcoglycan"/>
</dbReference>
<dbReference type="GO" id="GO:0016012">
    <property type="term" value="C:sarcoglycan complex"/>
    <property type="evidence" value="ECO:0007669"/>
    <property type="project" value="InterPro"/>
</dbReference>
<dbReference type="PANTHER" id="PTHR12939">
    <property type="entry name" value="SARCOGLYCAN"/>
    <property type="match status" value="1"/>
</dbReference>
<keyword evidence="10" id="KW-1015">Disulfide bond</keyword>
<dbReference type="OrthoDB" id="8881719at2759"/>
<keyword evidence="14" id="KW-1185">Reference proteome</keyword>
<dbReference type="GO" id="GO:0060047">
    <property type="term" value="P:heart contraction"/>
    <property type="evidence" value="ECO:0007669"/>
    <property type="project" value="TreeGrafter"/>
</dbReference>
<comment type="subcellular location">
    <subcellularLocation>
        <location evidence="2">Cell membrane</location>
        <location evidence="2">Sarcolemma</location>
        <topology evidence="2">Single-pass type II membrane protein</topology>
    </subcellularLocation>
    <subcellularLocation>
        <location evidence="1">Cytoplasm</location>
        <location evidence="1">Cytoskeleton</location>
    </subcellularLocation>
</comment>
<evidence type="ECO:0000313" key="14">
    <source>
        <dbReference type="Proteomes" id="UP000792457"/>
    </source>
</evidence>
<keyword evidence="11" id="KW-0325">Glycoprotein</keyword>
<keyword evidence="7" id="KW-0735">Signal-anchor</keyword>
<proteinExistence type="inferred from homology"/>
<evidence type="ECO:0000256" key="11">
    <source>
        <dbReference type="ARBA" id="ARBA00023180"/>
    </source>
</evidence>
<dbReference type="EMBL" id="KZ308665">
    <property type="protein sequence ID" value="KAG8232880.1"/>
    <property type="molecule type" value="Genomic_DNA"/>
</dbReference>
<organism evidence="13 14">
    <name type="scientific">Ladona fulva</name>
    <name type="common">Scarce chaser dragonfly</name>
    <name type="synonym">Libellula fulva</name>
    <dbReference type="NCBI Taxonomy" id="123851"/>
    <lineage>
        <taxon>Eukaryota</taxon>
        <taxon>Metazoa</taxon>
        <taxon>Ecdysozoa</taxon>
        <taxon>Arthropoda</taxon>
        <taxon>Hexapoda</taxon>
        <taxon>Insecta</taxon>
        <taxon>Pterygota</taxon>
        <taxon>Palaeoptera</taxon>
        <taxon>Odonata</taxon>
        <taxon>Epiprocta</taxon>
        <taxon>Anisoptera</taxon>
        <taxon>Libelluloidea</taxon>
        <taxon>Libellulidae</taxon>
        <taxon>Ladona</taxon>
    </lineage>
</organism>
<dbReference type="Proteomes" id="UP000792457">
    <property type="component" value="Unassembled WGS sequence"/>
</dbReference>
<comment type="similarity">
    <text evidence="3">Belongs to the sarcoglycan beta/delta/gamma/zeta family.</text>
</comment>
<evidence type="ECO:0000256" key="2">
    <source>
        <dbReference type="ARBA" id="ARBA00004274"/>
    </source>
</evidence>
<comment type="caution">
    <text evidence="13">The sequence shown here is derived from an EMBL/GenBank/DDBJ whole genome shotgun (WGS) entry which is preliminary data.</text>
</comment>
<dbReference type="Pfam" id="PF04790">
    <property type="entry name" value="Sarcoglycan_1"/>
    <property type="match status" value="1"/>
</dbReference>
<evidence type="ECO:0000256" key="4">
    <source>
        <dbReference type="ARBA" id="ARBA00022475"/>
    </source>
</evidence>
<reference evidence="13" key="1">
    <citation type="submission" date="2013-04" db="EMBL/GenBank/DDBJ databases">
        <authorList>
            <person name="Qu J."/>
            <person name="Murali S.C."/>
            <person name="Bandaranaike D."/>
            <person name="Bellair M."/>
            <person name="Blankenburg K."/>
            <person name="Chao H."/>
            <person name="Dinh H."/>
            <person name="Doddapaneni H."/>
            <person name="Downs B."/>
            <person name="Dugan-Rocha S."/>
            <person name="Elkadiri S."/>
            <person name="Gnanaolivu R.D."/>
            <person name="Hernandez B."/>
            <person name="Javaid M."/>
            <person name="Jayaseelan J.C."/>
            <person name="Lee S."/>
            <person name="Li M."/>
            <person name="Ming W."/>
            <person name="Munidasa M."/>
            <person name="Muniz J."/>
            <person name="Nguyen L."/>
            <person name="Ongeri F."/>
            <person name="Osuji N."/>
            <person name="Pu L.-L."/>
            <person name="Puazo M."/>
            <person name="Qu C."/>
            <person name="Quiroz J."/>
            <person name="Raj R."/>
            <person name="Weissenberger G."/>
            <person name="Xin Y."/>
            <person name="Zou X."/>
            <person name="Han Y."/>
            <person name="Richards S."/>
            <person name="Worley K."/>
            <person name="Muzny D."/>
            <person name="Gibbs R."/>
        </authorList>
    </citation>
    <scope>NUCLEOTIDE SEQUENCE</scope>
    <source>
        <strain evidence="13">Sampled in the wild</strain>
    </source>
</reference>
<evidence type="ECO:0000256" key="7">
    <source>
        <dbReference type="ARBA" id="ARBA00022968"/>
    </source>
</evidence>
<evidence type="ECO:0000256" key="12">
    <source>
        <dbReference type="ARBA" id="ARBA00023212"/>
    </source>
</evidence>
<dbReference type="InterPro" id="IPR039972">
    <property type="entry name" value="Sarcoglycan_gamma/delta/zeta"/>
</dbReference>
<dbReference type="AlphaFoldDB" id="A0A8K0P210"/>
<evidence type="ECO:0000256" key="8">
    <source>
        <dbReference type="ARBA" id="ARBA00022989"/>
    </source>
</evidence>
<keyword evidence="5" id="KW-0963">Cytoplasm</keyword>
<evidence type="ECO:0000256" key="10">
    <source>
        <dbReference type="ARBA" id="ARBA00023157"/>
    </source>
</evidence>
<keyword evidence="12" id="KW-0206">Cytoskeleton</keyword>
<evidence type="ECO:0000256" key="5">
    <source>
        <dbReference type="ARBA" id="ARBA00022490"/>
    </source>
</evidence>
<sequence length="172" mass="18082">MEVLAKQFRVSDPRGKVLFSADGSEVMVGADILRVTGTGGAIFGGAIQTPLIRADSGNDLRLESPTRSLKVRGPMGVAIESRAGDISASCLTDLKLQSLAGTIRLDSSSVILPRLKTAKILPMSGHRMSAIGGDIPKPRRGHEVFQLCVCGNGKLFLAPPEGICIAGNEVCR</sequence>
<evidence type="ECO:0000256" key="3">
    <source>
        <dbReference type="ARBA" id="ARBA00007574"/>
    </source>
</evidence>
<dbReference type="GO" id="GO:0042383">
    <property type="term" value="C:sarcolemma"/>
    <property type="evidence" value="ECO:0007669"/>
    <property type="project" value="UniProtKB-SubCell"/>
</dbReference>
<accession>A0A8K0P210</accession>
<keyword evidence="9" id="KW-0472">Membrane</keyword>
<gene>
    <name evidence="13" type="ORF">J437_LFUL004750</name>
</gene>
<keyword evidence="4" id="KW-1003">Cell membrane</keyword>
<evidence type="ECO:0000256" key="6">
    <source>
        <dbReference type="ARBA" id="ARBA00022692"/>
    </source>
</evidence>